<evidence type="ECO:0000256" key="9">
    <source>
        <dbReference type="ARBA" id="ARBA00034808"/>
    </source>
</evidence>
<evidence type="ECO:0000256" key="7">
    <source>
        <dbReference type="ARBA" id="ARBA00023235"/>
    </source>
</evidence>
<dbReference type="STRING" id="1513793.SAMN06296036_101103"/>
<feature type="domain" description="Helicase C-terminal" evidence="11">
    <location>
        <begin position="229"/>
        <end position="372"/>
    </location>
</feature>
<keyword evidence="13" id="KW-1185">Reference proteome</keyword>
<comment type="catalytic activity">
    <reaction evidence="8">
        <text>Couples ATP hydrolysis with the unwinding of duplex DNA by translocating in the 3'-5' direction.</text>
        <dbReference type="EC" id="5.6.2.4"/>
    </reaction>
</comment>
<evidence type="ECO:0000313" key="12">
    <source>
        <dbReference type="EMBL" id="SME88079.1"/>
    </source>
</evidence>
<gene>
    <name evidence="12" type="ORF">SAMN06296036_101103</name>
</gene>
<dbReference type="GO" id="GO:0043138">
    <property type="term" value="F:3'-5' DNA helicase activity"/>
    <property type="evidence" value="ECO:0007669"/>
    <property type="project" value="UniProtKB-EC"/>
</dbReference>
<keyword evidence="6" id="KW-0238">DNA-binding</keyword>
<dbReference type="GO" id="GO:0006310">
    <property type="term" value="P:DNA recombination"/>
    <property type="evidence" value="ECO:0007669"/>
    <property type="project" value="InterPro"/>
</dbReference>
<dbReference type="PROSITE" id="PS51194">
    <property type="entry name" value="HELICASE_CTER"/>
    <property type="match status" value="1"/>
</dbReference>
<protein>
    <recommendedName>
        <fullName evidence="9">DNA 3'-5' helicase</fullName>
        <ecNumber evidence="9">5.6.2.4</ecNumber>
    </recommendedName>
</protein>
<dbReference type="Pfam" id="PF00271">
    <property type="entry name" value="Helicase_C"/>
    <property type="match status" value="1"/>
</dbReference>
<dbReference type="InterPro" id="IPR004589">
    <property type="entry name" value="DNA_helicase_ATP-dep_RecQ"/>
</dbReference>
<dbReference type="InterPro" id="IPR014001">
    <property type="entry name" value="Helicase_ATP-bd"/>
</dbReference>
<dbReference type="GO" id="GO:0016787">
    <property type="term" value="F:hydrolase activity"/>
    <property type="evidence" value="ECO:0007669"/>
    <property type="project" value="UniProtKB-KW"/>
</dbReference>
<dbReference type="SMART" id="SM00490">
    <property type="entry name" value="HELICc"/>
    <property type="match status" value="1"/>
</dbReference>
<evidence type="ECO:0000259" key="10">
    <source>
        <dbReference type="PROSITE" id="PS51192"/>
    </source>
</evidence>
<evidence type="ECO:0000259" key="11">
    <source>
        <dbReference type="PROSITE" id="PS51194"/>
    </source>
</evidence>
<sequence>MSEVFGASEVSVESPEVLKALGVEGLRAFQAEAIQSVIDGRDTLVVAPTSGGKSFCYTVPAILKPGLVLVISPLIALMRDQIRELQKRNIRALALDSMQSPEEKAAVLETVRRDQVQVLFVSPERLALPSFRNFLSQTDLQLVAIDEAHCVNQWGLDFRPEYSRIASYLRDFYEGPKIALTATATAKDRQKIQDLLELAKPKIVTSQYARKNLSLKVFRSRSRDDHQNALLQGVLSTEGSGIVYVATRKLCNEIHESLRQAGVAVDRYHGGMFADQRTHAFNRFMNGEARVMVATKAFGMGINKKDIRFVFHGSLPGSIEAYTQEIGRAGRDGGPARCYLFFTSRDYHVQKFMIEKSFPSMESLKKVYALLEGVFERRPAIGEAELMSDLARRSGQAEDQIDMVLDFLYRDRVLKRMDFVRESWEDQGIDVMVALASEYPGIESICQDIDLRKKEKLDKLSAMYDLAKGEQDPEYYIERYFLR</sequence>
<dbReference type="CDD" id="cd17920">
    <property type="entry name" value="DEXHc_RecQ"/>
    <property type="match status" value="1"/>
</dbReference>
<dbReference type="Pfam" id="PF00270">
    <property type="entry name" value="DEAD"/>
    <property type="match status" value="1"/>
</dbReference>
<evidence type="ECO:0000256" key="6">
    <source>
        <dbReference type="ARBA" id="ARBA00023125"/>
    </source>
</evidence>
<dbReference type="PANTHER" id="PTHR13710">
    <property type="entry name" value="DNA HELICASE RECQ FAMILY MEMBER"/>
    <property type="match status" value="1"/>
</dbReference>
<organism evidence="12 13">
    <name type="scientific">Pseudobacteriovorax antillogorgiicola</name>
    <dbReference type="NCBI Taxonomy" id="1513793"/>
    <lineage>
        <taxon>Bacteria</taxon>
        <taxon>Pseudomonadati</taxon>
        <taxon>Bdellovibrionota</taxon>
        <taxon>Oligoflexia</taxon>
        <taxon>Oligoflexales</taxon>
        <taxon>Pseudobacteriovoracaceae</taxon>
        <taxon>Pseudobacteriovorax</taxon>
    </lineage>
</organism>
<reference evidence="13" key="1">
    <citation type="submission" date="2017-04" db="EMBL/GenBank/DDBJ databases">
        <authorList>
            <person name="Varghese N."/>
            <person name="Submissions S."/>
        </authorList>
    </citation>
    <scope>NUCLEOTIDE SEQUENCE [LARGE SCALE GENOMIC DNA]</scope>
    <source>
        <strain evidence="13">RKEM611</strain>
    </source>
</reference>
<dbReference type="InterPro" id="IPR001650">
    <property type="entry name" value="Helicase_C-like"/>
</dbReference>
<evidence type="ECO:0000256" key="2">
    <source>
        <dbReference type="ARBA" id="ARBA00022741"/>
    </source>
</evidence>
<keyword evidence="5" id="KW-0067">ATP-binding</keyword>
<dbReference type="PANTHER" id="PTHR13710:SF105">
    <property type="entry name" value="ATP-DEPENDENT DNA HELICASE Q1"/>
    <property type="match status" value="1"/>
</dbReference>
<dbReference type="SMART" id="SM00487">
    <property type="entry name" value="DEXDc"/>
    <property type="match status" value="1"/>
</dbReference>
<evidence type="ECO:0000256" key="8">
    <source>
        <dbReference type="ARBA" id="ARBA00034617"/>
    </source>
</evidence>
<keyword evidence="2" id="KW-0547">Nucleotide-binding</keyword>
<dbReference type="GO" id="GO:0009378">
    <property type="term" value="F:four-way junction helicase activity"/>
    <property type="evidence" value="ECO:0007669"/>
    <property type="project" value="TreeGrafter"/>
</dbReference>
<keyword evidence="3" id="KW-0378">Hydrolase</keyword>
<dbReference type="GO" id="GO:0043590">
    <property type="term" value="C:bacterial nucleoid"/>
    <property type="evidence" value="ECO:0007669"/>
    <property type="project" value="TreeGrafter"/>
</dbReference>
<keyword evidence="4 12" id="KW-0347">Helicase</keyword>
<evidence type="ECO:0000313" key="13">
    <source>
        <dbReference type="Proteomes" id="UP000192907"/>
    </source>
</evidence>
<dbReference type="GO" id="GO:0003677">
    <property type="term" value="F:DNA binding"/>
    <property type="evidence" value="ECO:0007669"/>
    <property type="project" value="UniProtKB-KW"/>
</dbReference>
<dbReference type="EMBL" id="FWZT01000001">
    <property type="protein sequence ID" value="SME88079.1"/>
    <property type="molecule type" value="Genomic_DNA"/>
</dbReference>
<dbReference type="GO" id="GO:0006281">
    <property type="term" value="P:DNA repair"/>
    <property type="evidence" value="ECO:0007669"/>
    <property type="project" value="TreeGrafter"/>
</dbReference>
<evidence type="ECO:0000256" key="3">
    <source>
        <dbReference type="ARBA" id="ARBA00022801"/>
    </source>
</evidence>
<dbReference type="NCBIfam" id="TIGR00614">
    <property type="entry name" value="recQ_fam"/>
    <property type="match status" value="1"/>
</dbReference>
<dbReference type="GO" id="GO:0005524">
    <property type="term" value="F:ATP binding"/>
    <property type="evidence" value="ECO:0007669"/>
    <property type="project" value="UniProtKB-KW"/>
</dbReference>
<proteinExistence type="inferred from homology"/>
<accession>A0A1Y6B790</accession>
<dbReference type="RefSeq" id="WP_132314760.1">
    <property type="nucleotide sequence ID" value="NZ_FWZT01000001.1"/>
</dbReference>
<dbReference type="GO" id="GO:0030894">
    <property type="term" value="C:replisome"/>
    <property type="evidence" value="ECO:0007669"/>
    <property type="project" value="TreeGrafter"/>
</dbReference>
<comment type="similarity">
    <text evidence="1">Belongs to the helicase family. RecQ subfamily.</text>
</comment>
<dbReference type="PROSITE" id="PS51192">
    <property type="entry name" value="HELICASE_ATP_BIND_1"/>
    <property type="match status" value="1"/>
</dbReference>
<dbReference type="EC" id="5.6.2.4" evidence="9"/>
<evidence type="ECO:0000256" key="1">
    <source>
        <dbReference type="ARBA" id="ARBA00005446"/>
    </source>
</evidence>
<dbReference type="OrthoDB" id="5298715at2"/>
<dbReference type="InterPro" id="IPR027417">
    <property type="entry name" value="P-loop_NTPase"/>
</dbReference>
<dbReference type="GO" id="GO:0005737">
    <property type="term" value="C:cytoplasm"/>
    <property type="evidence" value="ECO:0007669"/>
    <property type="project" value="TreeGrafter"/>
</dbReference>
<dbReference type="Proteomes" id="UP000192907">
    <property type="component" value="Unassembled WGS sequence"/>
</dbReference>
<feature type="domain" description="Helicase ATP-binding" evidence="10">
    <location>
        <begin position="34"/>
        <end position="202"/>
    </location>
</feature>
<name>A0A1Y6B790_9BACT</name>
<dbReference type="SUPFAM" id="SSF52540">
    <property type="entry name" value="P-loop containing nucleoside triphosphate hydrolases"/>
    <property type="match status" value="1"/>
</dbReference>
<dbReference type="Gene3D" id="3.40.50.300">
    <property type="entry name" value="P-loop containing nucleotide triphosphate hydrolases"/>
    <property type="match status" value="2"/>
</dbReference>
<evidence type="ECO:0000256" key="4">
    <source>
        <dbReference type="ARBA" id="ARBA00022806"/>
    </source>
</evidence>
<dbReference type="AlphaFoldDB" id="A0A1Y6B790"/>
<keyword evidence="7" id="KW-0413">Isomerase</keyword>
<evidence type="ECO:0000256" key="5">
    <source>
        <dbReference type="ARBA" id="ARBA00022840"/>
    </source>
</evidence>
<dbReference type="InterPro" id="IPR011545">
    <property type="entry name" value="DEAD/DEAH_box_helicase_dom"/>
</dbReference>